<accession>A0AAW2XFB8</accession>
<reference evidence="1" key="1">
    <citation type="submission" date="2020-06" db="EMBL/GenBank/DDBJ databases">
        <authorList>
            <person name="Li T."/>
            <person name="Hu X."/>
            <person name="Zhang T."/>
            <person name="Song X."/>
            <person name="Zhang H."/>
            <person name="Dai N."/>
            <person name="Sheng W."/>
            <person name="Hou X."/>
            <person name="Wei L."/>
        </authorList>
    </citation>
    <scope>NUCLEOTIDE SEQUENCE</scope>
    <source>
        <strain evidence="1">KEN1</strain>
        <tissue evidence="1">Leaf</tissue>
    </source>
</reference>
<dbReference type="EMBL" id="JACGWN010000004">
    <property type="protein sequence ID" value="KAL0451576.1"/>
    <property type="molecule type" value="Genomic_DNA"/>
</dbReference>
<gene>
    <name evidence="1" type="ORF">Slati_1135700</name>
</gene>
<evidence type="ECO:0000313" key="1">
    <source>
        <dbReference type="EMBL" id="KAL0451576.1"/>
    </source>
</evidence>
<organism evidence="1">
    <name type="scientific">Sesamum latifolium</name>
    <dbReference type="NCBI Taxonomy" id="2727402"/>
    <lineage>
        <taxon>Eukaryota</taxon>
        <taxon>Viridiplantae</taxon>
        <taxon>Streptophyta</taxon>
        <taxon>Embryophyta</taxon>
        <taxon>Tracheophyta</taxon>
        <taxon>Spermatophyta</taxon>
        <taxon>Magnoliopsida</taxon>
        <taxon>eudicotyledons</taxon>
        <taxon>Gunneridae</taxon>
        <taxon>Pentapetalae</taxon>
        <taxon>asterids</taxon>
        <taxon>lamiids</taxon>
        <taxon>Lamiales</taxon>
        <taxon>Pedaliaceae</taxon>
        <taxon>Sesamum</taxon>
    </lineage>
</organism>
<reference evidence="1" key="2">
    <citation type="journal article" date="2024" name="Plant">
        <title>Genomic evolution and insights into agronomic trait innovations of Sesamum species.</title>
        <authorList>
            <person name="Miao H."/>
            <person name="Wang L."/>
            <person name="Qu L."/>
            <person name="Liu H."/>
            <person name="Sun Y."/>
            <person name="Le M."/>
            <person name="Wang Q."/>
            <person name="Wei S."/>
            <person name="Zheng Y."/>
            <person name="Lin W."/>
            <person name="Duan Y."/>
            <person name="Cao H."/>
            <person name="Xiong S."/>
            <person name="Wang X."/>
            <person name="Wei L."/>
            <person name="Li C."/>
            <person name="Ma Q."/>
            <person name="Ju M."/>
            <person name="Zhao R."/>
            <person name="Li G."/>
            <person name="Mu C."/>
            <person name="Tian Q."/>
            <person name="Mei H."/>
            <person name="Zhang T."/>
            <person name="Gao T."/>
            <person name="Zhang H."/>
        </authorList>
    </citation>
    <scope>NUCLEOTIDE SEQUENCE</scope>
    <source>
        <strain evidence="1">KEN1</strain>
    </source>
</reference>
<comment type="caution">
    <text evidence="1">The sequence shown here is derived from an EMBL/GenBank/DDBJ whole genome shotgun (WGS) entry which is preliminary data.</text>
</comment>
<sequence>MITTTIREQLVALAPIRATTPSDVSAPEEVDPAPVVPTPKAPKSLNALLQPQPGDVPPQWLALLQCLQKELKDVQYQLMRHPLRSTMASLSLKGDADITINCKTPTITNTKALWIPKNTCCVLKMPHSYIDTPTRLSVEFLSLP</sequence>
<proteinExistence type="predicted"/>
<dbReference type="AlphaFoldDB" id="A0AAW2XFB8"/>
<protein>
    <submittedName>
        <fullName evidence="1">Uncharacterized protein</fullName>
    </submittedName>
</protein>
<name>A0AAW2XFB8_9LAMI</name>